<protein>
    <submittedName>
        <fullName evidence="1">Competence protein ComFB</fullName>
    </submittedName>
</protein>
<dbReference type="Pfam" id="PF10719">
    <property type="entry name" value="ComFB"/>
    <property type="match status" value="1"/>
</dbReference>
<organism evidence="1 2">
    <name type="scientific">Anaerosolibacter carboniphilus</name>
    <dbReference type="NCBI Taxonomy" id="1417629"/>
    <lineage>
        <taxon>Bacteria</taxon>
        <taxon>Bacillati</taxon>
        <taxon>Bacillota</taxon>
        <taxon>Clostridia</taxon>
        <taxon>Peptostreptococcales</taxon>
        <taxon>Thermotaleaceae</taxon>
        <taxon>Anaerosolibacter</taxon>
    </lineage>
</organism>
<reference evidence="1 2" key="1">
    <citation type="submission" date="2020-08" db="EMBL/GenBank/DDBJ databases">
        <title>Genomic Encyclopedia of Type Strains, Phase IV (KMG-IV): sequencing the most valuable type-strain genomes for metagenomic binning, comparative biology and taxonomic classification.</title>
        <authorList>
            <person name="Goeker M."/>
        </authorList>
    </citation>
    <scope>NUCLEOTIDE SEQUENCE [LARGE SCALE GENOMIC DNA]</scope>
    <source>
        <strain evidence="1 2">DSM 103526</strain>
    </source>
</reference>
<proteinExistence type="predicted"/>
<keyword evidence="2" id="KW-1185">Reference proteome</keyword>
<evidence type="ECO:0000313" key="2">
    <source>
        <dbReference type="Proteomes" id="UP000579281"/>
    </source>
</evidence>
<comment type="caution">
    <text evidence="1">The sequence shown here is derived from an EMBL/GenBank/DDBJ whole genome shotgun (WGS) entry which is preliminary data.</text>
</comment>
<dbReference type="Proteomes" id="UP000579281">
    <property type="component" value="Unassembled WGS sequence"/>
</dbReference>
<dbReference type="InterPro" id="IPR019657">
    <property type="entry name" value="ComFB"/>
</dbReference>
<gene>
    <name evidence="1" type="ORF">HNQ80_002717</name>
</gene>
<sequence>MLKNYMEIVVDHVLPSMLKVFPNICQCQQCLDDIRAIALNHLKPHYVVTEKGELYSRVNEMNIQFETDVMKALIDAIVIVSKNPRHN</sequence>
<evidence type="ECO:0000313" key="1">
    <source>
        <dbReference type="EMBL" id="MBB6216613.1"/>
    </source>
</evidence>
<accession>A0A841KT94</accession>
<name>A0A841KT94_9FIRM</name>
<dbReference type="EMBL" id="JACHEN010000016">
    <property type="protein sequence ID" value="MBB6216613.1"/>
    <property type="molecule type" value="Genomic_DNA"/>
</dbReference>
<dbReference type="RefSeq" id="WP_330602868.1">
    <property type="nucleotide sequence ID" value="NZ_JACHEN010000016.1"/>
</dbReference>
<dbReference type="AlphaFoldDB" id="A0A841KT94"/>